<keyword evidence="1" id="KW-1133">Transmembrane helix</keyword>
<dbReference type="EMBL" id="CP039393">
    <property type="protein sequence ID" value="QCD35454.1"/>
    <property type="molecule type" value="Genomic_DNA"/>
</dbReference>
<keyword evidence="1" id="KW-0472">Membrane</keyword>
<protein>
    <submittedName>
        <fullName evidence="2">DUF4293 family protein</fullName>
    </submittedName>
</protein>
<dbReference type="AlphaFoldDB" id="A0A4P7VJC1"/>
<sequence>MVIQRWQTVFLFIAAVAMGIFFFLPVSCMMGYITSILNALVTVLLLVDIFMYRNLKLQKRVALICICFCFVSAAITAYLSSVLDIATNWEVQLVCPVVAIIFTYFAYARMKADEKLLRSYDRIR</sequence>
<dbReference type="Pfam" id="PF14126">
    <property type="entry name" value="DUF4293"/>
    <property type="match status" value="1"/>
</dbReference>
<dbReference type="Proteomes" id="UP000297031">
    <property type="component" value="Chromosome"/>
</dbReference>
<evidence type="ECO:0000313" key="3">
    <source>
        <dbReference type="Proteomes" id="UP000297031"/>
    </source>
</evidence>
<dbReference type="OrthoDB" id="1100473at2"/>
<feature type="transmembrane region" description="Helical" evidence="1">
    <location>
        <begin position="61"/>
        <end position="79"/>
    </location>
</feature>
<feature type="transmembrane region" description="Helical" evidence="1">
    <location>
        <begin position="91"/>
        <end position="108"/>
    </location>
</feature>
<reference evidence="2 3" key="1">
    <citation type="submission" date="2019-02" db="EMBL/GenBank/DDBJ databases">
        <title>Isolation and identification of novel species under the genus Muribaculum.</title>
        <authorList>
            <person name="Miyake S."/>
            <person name="Ding Y."/>
            <person name="Low A."/>
            <person name="Soh M."/>
            <person name="Seedorf H."/>
        </authorList>
    </citation>
    <scope>NUCLEOTIDE SEQUENCE [LARGE SCALE GENOMIC DNA]</scope>
    <source>
        <strain evidence="2 3">TLL-A4</strain>
    </source>
</reference>
<gene>
    <name evidence="2" type="ORF">E7746_05875</name>
</gene>
<dbReference type="InterPro" id="IPR025635">
    <property type="entry name" value="DUF4293"/>
</dbReference>
<evidence type="ECO:0000256" key="1">
    <source>
        <dbReference type="SAM" id="Phobius"/>
    </source>
</evidence>
<feature type="transmembrane region" description="Helical" evidence="1">
    <location>
        <begin position="9"/>
        <end position="26"/>
    </location>
</feature>
<keyword evidence="1" id="KW-0812">Transmembrane</keyword>
<accession>A0A4P7VJC1</accession>
<dbReference type="KEGG" id="mgod:E7746_05875"/>
<organism evidence="2 3">
    <name type="scientific">Muribaculum gordoncarteri</name>
    <dbReference type="NCBI Taxonomy" id="2530390"/>
    <lineage>
        <taxon>Bacteria</taxon>
        <taxon>Pseudomonadati</taxon>
        <taxon>Bacteroidota</taxon>
        <taxon>Bacteroidia</taxon>
        <taxon>Bacteroidales</taxon>
        <taxon>Muribaculaceae</taxon>
        <taxon>Muribaculum</taxon>
    </lineage>
</organism>
<keyword evidence="3" id="KW-1185">Reference proteome</keyword>
<feature type="transmembrane region" description="Helical" evidence="1">
    <location>
        <begin position="32"/>
        <end position="52"/>
    </location>
</feature>
<evidence type="ECO:0000313" key="2">
    <source>
        <dbReference type="EMBL" id="QCD35454.1"/>
    </source>
</evidence>
<proteinExistence type="predicted"/>
<name>A0A4P7VJC1_9BACT</name>
<dbReference type="RefSeq" id="WP_136410175.1">
    <property type="nucleotide sequence ID" value="NZ_CP039393.1"/>
</dbReference>